<feature type="domain" description="Flagellin N-terminal" evidence="5">
    <location>
        <begin position="5"/>
        <end position="141"/>
    </location>
</feature>
<evidence type="ECO:0000313" key="8">
    <source>
        <dbReference type="Proteomes" id="UP001500791"/>
    </source>
</evidence>
<evidence type="ECO:0000313" key="7">
    <source>
        <dbReference type="EMBL" id="GAA0392244.1"/>
    </source>
</evidence>
<comment type="subcellular location">
    <subcellularLocation>
        <location evidence="4">Secreted</location>
    </subcellularLocation>
    <subcellularLocation>
        <location evidence="4">Bacterial flagellum</location>
    </subcellularLocation>
</comment>
<dbReference type="PANTHER" id="PTHR42792:SF2">
    <property type="entry name" value="FLAGELLIN"/>
    <property type="match status" value="1"/>
</dbReference>
<dbReference type="InterPro" id="IPR046358">
    <property type="entry name" value="Flagellin_C"/>
</dbReference>
<dbReference type="Pfam" id="PF00700">
    <property type="entry name" value="Flagellin_C"/>
    <property type="match status" value="1"/>
</dbReference>
<keyword evidence="4" id="KW-0964">Secreted</keyword>
<dbReference type="InterPro" id="IPR001492">
    <property type="entry name" value="Flagellin"/>
</dbReference>
<comment type="subunit">
    <text evidence="2">In C.crescentus, the flagellar filament is composed of multiple flagellins of 29 kDa; 27 kDa and 25 kDa.</text>
</comment>
<dbReference type="PANTHER" id="PTHR42792">
    <property type="entry name" value="FLAGELLIN"/>
    <property type="match status" value="1"/>
</dbReference>
<evidence type="ECO:0000259" key="6">
    <source>
        <dbReference type="Pfam" id="PF00700"/>
    </source>
</evidence>
<evidence type="ECO:0000256" key="4">
    <source>
        <dbReference type="RuleBase" id="RU362073"/>
    </source>
</evidence>
<feature type="domain" description="Flagellin C-terminal" evidence="6">
    <location>
        <begin position="183"/>
        <end position="265"/>
    </location>
</feature>
<dbReference type="Gene3D" id="1.20.1330.10">
    <property type="entry name" value="f41 fragment of flagellin, N-terminal domain"/>
    <property type="match status" value="1"/>
</dbReference>
<evidence type="ECO:0000256" key="1">
    <source>
        <dbReference type="ARBA" id="ARBA00005709"/>
    </source>
</evidence>
<dbReference type="Pfam" id="PF00669">
    <property type="entry name" value="Flagellin_N"/>
    <property type="match status" value="1"/>
</dbReference>
<sequence length="267" mass="27388">MANSINTNRGALVALQTLNNTNKALETTQNRVNTGLKVSSAKDNGAIFAIATSQRAEMGAQDAVKQSLQRGQSIVDVALAAGETVVDALTELKSLAVAIQDADPTGETATKLNADFTAIVNEITSAIDGATFDGVNLFTATTATEVSTNTSGGKFELGDGTVVNPVTGGGADLAATANRTAANVDDAISAFTTVLADFGTKSKSLDRQLTFVGKMQDALETGVGNLVDADLAKESARLTALQTKQQLGVQALSIANSSSSMLLGLFR</sequence>
<evidence type="ECO:0000259" key="5">
    <source>
        <dbReference type="Pfam" id="PF00669"/>
    </source>
</evidence>
<keyword evidence="3 4" id="KW-0975">Bacterial flagellum</keyword>
<protein>
    <recommendedName>
        <fullName evidence="4">Flagellin</fullName>
    </recommendedName>
</protein>
<keyword evidence="7" id="KW-0969">Cilium</keyword>
<keyword evidence="7" id="KW-0282">Flagellum</keyword>
<reference evidence="7 8" key="1">
    <citation type="journal article" date="2019" name="Int. J. Syst. Evol. Microbiol.">
        <title>The Global Catalogue of Microorganisms (GCM) 10K type strain sequencing project: providing services to taxonomists for standard genome sequencing and annotation.</title>
        <authorList>
            <consortium name="The Broad Institute Genomics Platform"/>
            <consortium name="The Broad Institute Genome Sequencing Center for Infectious Disease"/>
            <person name="Wu L."/>
            <person name="Ma J."/>
        </authorList>
    </citation>
    <scope>NUCLEOTIDE SEQUENCE [LARGE SCALE GENOMIC DNA]</scope>
    <source>
        <strain evidence="7 8">JCM 13476</strain>
    </source>
</reference>
<evidence type="ECO:0000256" key="2">
    <source>
        <dbReference type="ARBA" id="ARBA00011829"/>
    </source>
</evidence>
<evidence type="ECO:0000256" key="3">
    <source>
        <dbReference type="ARBA" id="ARBA00023143"/>
    </source>
</evidence>
<dbReference type="SUPFAM" id="SSF64518">
    <property type="entry name" value="Phase 1 flagellin"/>
    <property type="match status" value="1"/>
</dbReference>
<keyword evidence="7" id="KW-0966">Cell projection</keyword>
<organism evidence="7 8">
    <name type="scientific">Brevundimonas terrae</name>
    <dbReference type="NCBI Taxonomy" id="363631"/>
    <lineage>
        <taxon>Bacteria</taxon>
        <taxon>Pseudomonadati</taxon>
        <taxon>Pseudomonadota</taxon>
        <taxon>Alphaproteobacteria</taxon>
        <taxon>Caulobacterales</taxon>
        <taxon>Caulobacteraceae</taxon>
        <taxon>Brevundimonas</taxon>
    </lineage>
</organism>
<comment type="similarity">
    <text evidence="1 4">Belongs to the bacterial flagellin family.</text>
</comment>
<dbReference type="RefSeq" id="WP_167177047.1">
    <property type="nucleotide sequence ID" value="NZ_BAAAEJ010000007.1"/>
</dbReference>
<dbReference type="InterPro" id="IPR001029">
    <property type="entry name" value="Flagellin_N"/>
</dbReference>
<name>A0ABN0YDU5_9CAUL</name>
<keyword evidence="8" id="KW-1185">Reference proteome</keyword>
<accession>A0ABN0YDU5</accession>
<dbReference type="Proteomes" id="UP001500791">
    <property type="component" value="Unassembled WGS sequence"/>
</dbReference>
<comment type="function">
    <text evidence="4">Flagellin is the subunit protein which polymerizes to form the filaments of bacterial flagella.</text>
</comment>
<comment type="caution">
    <text evidence="7">The sequence shown here is derived from an EMBL/GenBank/DDBJ whole genome shotgun (WGS) entry which is preliminary data.</text>
</comment>
<gene>
    <name evidence="7" type="ORF">GCM10009093_18560</name>
</gene>
<dbReference type="EMBL" id="BAAAEJ010000007">
    <property type="protein sequence ID" value="GAA0392244.1"/>
    <property type="molecule type" value="Genomic_DNA"/>
</dbReference>
<proteinExistence type="inferred from homology"/>